<feature type="transmembrane region" description="Helical" evidence="6">
    <location>
        <begin position="69"/>
        <end position="87"/>
    </location>
</feature>
<dbReference type="InterPro" id="IPR026036">
    <property type="entry name" value="PucC"/>
</dbReference>
<gene>
    <name evidence="7" type="ORF">CKO40_07975</name>
</gene>
<dbReference type="PIRSF" id="PIRSF016565">
    <property type="entry name" value="PucC"/>
    <property type="match status" value="1"/>
</dbReference>
<dbReference type="Gene3D" id="1.20.1250.20">
    <property type="entry name" value="MFS general substrate transporter like domains"/>
    <property type="match status" value="1"/>
</dbReference>
<evidence type="ECO:0000313" key="8">
    <source>
        <dbReference type="Proteomes" id="UP001296776"/>
    </source>
</evidence>
<feature type="transmembrane region" description="Helical" evidence="6">
    <location>
        <begin position="178"/>
        <end position="204"/>
    </location>
</feature>
<dbReference type="InterPro" id="IPR036259">
    <property type="entry name" value="MFS_trans_sf"/>
</dbReference>
<feature type="transmembrane region" description="Helical" evidence="6">
    <location>
        <begin position="340"/>
        <end position="359"/>
    </location>
</feature>
<reference evidence="7" key="2">
    <citation type="journal article" date="2020" name="Microorganisms">
        <title>Osmotic Adaptation and Compatible Solute Biosynthesis of Phototrophic Bacteria as Revealed from Genome Analyses.</title>
        <authorList>
            <person name="Imhoff J.F."/>
            <person name="Rahn T."/>
            <person name="Kunzel S."/>
            <person name="Keller A."/>
            <person name="Neulinger S.C."/>
        </authorList>
    </citation>
    <scope>NUCLEOTIDE SEQUENCE</scope>
    <source>
        <strain evidence="7">DSM 11080</strain>
    </source>
</reference>
<evidence type="ECO:0000256" key="6">
    <source>
        <dbReference type="SAM" id="Phobius"/>
    </source>
</evidence>
<keyword evidence="4 6" id="KW-1133">Transmembrane helix</keyword>
<feature type="transmembrane region" description="Helical" evidence="6">
    <location>
        <begin position="278"/>
        <end position="296"/>
    </location>
</feature>
<feature type="transmembrane region" description="Helical" evidence="6">
    <location>
        <begin position="402"/>
        <end position="426"/>
    </location>
</feature>
<feature type="transmembrane region" description="Helical" evidence="6">
    <location>
        <begin position="446"/>
        <end position="472"/>
    </location>
</feature>
<evidence type="ECO:0000256" key="3">
    <source>
        <dbReference type="ARBA" id="ARBA00022692"/>
    </source>
</evidence>
<evidence type="ECO:0000256" key="4">
    <source>
        <dbReference type="ARBA" id="ARBA00022989"/>
    </source>
</evidence>
<feature type="transmembrane region" description="Helical" evidence="6">
    <location>
        <begin position="141"/>
        <end position="166"/>
    </location>
</feature>
<keyword evidence="8" id="KW-1185">Reference proteome</keyword>
<feature type="transmembrane region" description="Helical" evidence="6">
    <location>
        <begin position="216"/>
        <end position="236"/>
    </location>
</feature>
<comment type="similarity">
    <text evidence="2">Belongs to the PucC family.</text>
</comment>
<evidence type="ECO:0000313" key="7">
    <source>
        <dbReference type="EMBL" id="MBK1704476.1"/>
    </source>
</evidence>
<dbReference type="EMBL" id="NRSJ01000011">
    <property type="protein sequence ID" value="MBK1704476.1"/>
    <property type="molecule type" value="Genomic_DNA"/>
</dbReference>
<dbReference type="CDD" id="cd06176">
    <property type="entry name" value="MFS_BCD_PucC-like"/>
    <property type="match status" value="1"/>
</dbReference>
<accession>A0AAJ0U3D5</accession>
<dbReference type="SUPFAM" id="SSF103473">
    <property type="entry name" value="MFS general substrate transporter"/>
    <property type="match status" value="1"/>
</dbReference>
<keyword evidence="5 6" id="KW-0472">Membrane</keyword>
<feature type="transmembrane region" description="Helical" evidence="6">
    <location>
        <begin position="36"/>
        <end position="57"/>
    </location>
</feature>
<feature type="transmembrane region" description="Helical" evidence="6">
    <location>
        <begin position="316"/>
        <end position="333"/>
    </location>
</feature>
<organism evidence="7 8">
    <name type="scientific">Halochromatium glycolicum</name>
    <dbReference type="NCBI Taxonomy" id="85075"/>
    <lineage>
        <taxon>Bacteria</taxon>
        <taxon>Pseudomonadati</taxon>
        <taxon>Pseudomonadota</taxon>
        <taxon>Gammaproteobacteria</taxon>
        <taxon>Chromatiales</taxon>
        <taxon>Chromatiaceae</taxon>
        <taxon>Halochromatium</taxon>
    </lineage>
</organism>
<name>A0AAJ0U3D5_9GAMM</name>
<sequence>MSASMDELKRLFYNEVLPKFLPFADAATKELPIGRLLRLSLFQASVGMMMVLLYGTLNRVMVVEKGVPPWLIGLMVALPVLVAPFRALIGFKSDVHESAFGWRRVPFIWFGTLMQFGGLAIMPFALLLMAEGGNVPTFVTWLAAGLAFLIAGAGLHTTQTAGLALATDLSVEDKRPRVIALLFVVLHLSMLLASLAFGALLTGFNEMTPGQANGRLIGVLQGAALVAIFLNMVALWKQESVNRERAQQIKADRAAHKERPKFSENWARFIRAGDAARLLVALGLGTAGFQMQDILLEPYGGQVLDLTVSQTTRLTAIWAFGTLAAFGLSAYLLGRAVDFYRISVAGALVGILAFVAVIAADPLGSPLLFRFGALLIGFGGGLFAVGTLTAAMNLADVEGSGLALGAWGAVQATAYGLAMFLGGTIRDVVTSISSTGALGPGLTGPAVGYAFVYNLEILLLFATLIAIGPLALKGGHAARSSSKFGLTELP</sequence>
<dbReference type="InterPro" id="IPR004896">
    <property type="entry name" value="PucC-rel"/>
</dbReference>
<feature type="transmembrane region" description="Helical" evidence="6">
    <location>
        <begin position="107"/>
        <end position="129"/>
    </location>
</feature>
<comment type="subcellular location">
    <subcellularLocation>
        <location evidence="1">Membrane</location>
        <topology evidence="1">Multi-pass membrane protein</topology>
    </subcellularLocation>
</comment>
<evidence type="ECO:0000256" key="2">
    <source>
        <dbReference type="ARBA" id="ARBA00008412"/>
    </source>
</evidence>
<dbReference type="AlphaFoldDB" id="A0AAJ0U3D5"/>
<dbReference type="GO" id="GO:0016020">
    <property type="term" value="C:membrane"/>
    <property type="evidence" value="ECO:0007669"/>
    <property type="project" value="UniProtKB-SubCell"/>
</dbReference>
<proteinExistence type="inferred from homology"/>
<dbReference type="RefSeq" id="WP_200345682.1">
    <property type="nucleotide sequence ID" value="NZ_NRSJ01000011.1"/>
</dbReference>
<reference evidence="7" key="1">
    <citation type="submission" date="2017-08" db="EMBL/GenBank/DDBJ databases">
        <authorList>
            <person name="Imhoff J.F."/>
            <person name="Rahn T."/>
            <person name="Kuenzel S."/>
            <person name="Neulinger S.C."/>
        </authorList>
    </citation>
    <scope>NUCLEOTIDE SEQUENCE</scope>
    <source>
        <strain evidence="7">DSM 11080</strain>
    </source>
</reference>
<dbReference type="PANTHER" id="PTHR23538:SF1">
    <property type="entry name" value="44.5 KD BACTERIOCHLOROPHYLL SYNTHASE SUBUNIT"/>
    <property type="match status" value="1"/>
</dbReference>
<dbReference type="Proteomes" id="UP001296776">
    <property type="component" value="Unassembled WGS sequence"/>
</dbReference>
<dbReference type="PANTHER" id="PTHR23538">
    <property type="entry name" value="44.5 KD BACTERIOCHLOROPHYLL SYNTHASE SUBUNIT"/>
    <property type="match status" value="1"/>
</dbReference>
<dbReference type="Pfam" id="PF03209">
    <property type="entry name" value="PUCC"/>
    <property type="match status" value="1"/>
</dbReference>
<comment type="caution">
    <text evidence="7">The sequence shown here is derived from an EMBL/GenBank/DDBJ whole genome shotgun (WGS) entry which is preliminary data.</text>
</comment>
<feature type="transmembrane region" description="Helical" evidence="6">
    <location>
        <begin position="371"/>
        <end position="395"/>
    </location>
</feature>
<protein>
    <submittedName>
        <fullName evidence="7">MFS transporter</fullName>
    </submittedName>
</protein>
<evidence type="ECO:0000256" key="5">
    <source>
        <dbReference type="ARBA" id="ARBA00023136"/>
    </source>
</evidence>
<evidence type="ECO:0000256" key="1">
    <source>
        <dbReference type="ARBA" id="ARBA00004141"/>
    </source>
</evidence>
<keyword evidence="3 6" id="KW-0812">Transmembrane</keyword>